<evidence type="ECO:0000256" key="3">
    <source>
        <dbReference type="ARBA" id="ARBA00023163"/>
    </source>
</evidence>
<accession>A0A853AIW4</accession>
<dbReference type="InterPro" id="IPR050109">
    <property type="entry name" value="HTH-type_TetR-like_transc_reg"/>
</dbReference>
<evidence type="ECO:0000313" key="6">
    <source>
        <dbReference type="EMBL" id="NYI83948.1"/>
    </source>
</evidence>
<evidence type="ECO:0000259" key="5">
    <source>
        <dbReference type="PROSITE" id="PS50977"/>
    </source>
</evidence>
<dbReference type="InterPro" id="IPR036271">
    <property type="entry name" value="Tet_transcr_reg_TetR-rel_C_sf"/>
</dbReference>
<dbReference type="PROSITE" id="PS01081">
    <property type="entry name" value="HTH_TETR_1"/>
    <property type="match status" value="1"/>
</dbReference>
<dbReference type="EMBL" id="JACCFJ010000001">
    <property type="protein sequence ID" value="NYI83948.1"/>
    <property type="molecule type" value="Genomic_DNA"/>
</dbReference>
<dbReference type="GO" id="GO:0000976">
    <property type="term" value="F:transcription cis-regulatory region binding"/>
    <property type="evidence" value="ECO:0007669"/>
    <property type="project" value="TreeGrafter"/>
</dbReference>
<dbReference type="InterPro" id="IPR041490">
    <property type="entry name" value="KstR2_TetR_C"/>
</dbReference>
<dbReference type="AlphaFoldDB" id="A0A853AIW4"/>
<dbReference type="InterPro" id="IPR009057">
    <property type="entry name" value="Homeodomain-like_sf"/>
</dbReference>
<dbReference type="SUPFAM" id="SSF46689">
    <property type="entry name" value="Homeodomain-like"/>
    <property type="match status" value="1"/>
</dbReference>
<dbReference type="Proteomes" id="UP000587002">
    <property type="component" value="Unassembled WGS sequence"/>
</dbReference>
<evidence type="ECO:0000313" key="7">
    <source>
        <dbReference type="Proteomes" id="UP000587002"/>
    </source>
</evidence>
<keyword evidence="3" id="KW-0804">Transcription</keyword>
<dbReference type="RefSeq" id="WP_218888287.1">
    <property type="nucleotide sequence ID" value="NZ_BAABFH010000001.1"/>
</dbReference>
<feature type="DNA-binding region" description="H-T-H motif" evidence="4">
    <location>
        <begin position="29"/>
        <end position="48"/>
    </location>
</feature>
<dbReference type="Pfam" id="PF00440">
    <property type="entry name" value="TetR_N"/>
    <property type="match status" value="1"/>
</dbReference>
<dbReference type="Gene3D" id="1.10.357.10">
    <property type="entry name" value="Tetracycline Repressor, domain 2"/>
    <property type="match status" value="1"/>
</dbReference>
<name>A0A853AIW4_9PSEU</name>
<dbReference type="PROSITE" id="PS50977">
    <property type="entry name" value="HTH_TETR_2"/>
    <property type="match status" value="1"/>
</dbReference>
<dbReference type="InterPro" id="IPR023772">
    <property type="entry name" value="DNA-bd_HTH_TetR-type_CS"/>
</dbReference>
<keyword evidence="2 4" id="KW-0238">DNA-binding</keyword>
<keyword evidence="7" id="KW-1185">Reference proteome</keyword>
<dbReference type="PANTHER" id="PTHR30055">
    <property type="entry name" value="HTH-TYPE TRANSCRIPTIONAL REGULATOR RUTR"/>
    <property type="match status" value="1"/>
</dbReference>
<dbReference type="SUPFAM" id="SSF48498">
    <property type="entry name" value="Tetracyclin repressor-like, C-terminal domain"/>
    <property type="match status" value="1"/>
</dbReference>
<dbReference type="Pfam" id="PF17932">
    <property type="entry name" value="TetR_C_24"/>
    <property type="match status" value="1"/>
</dbReference>
<dbReference type="PANTHER" id="PTHR30055:SF234">
    <property type="entry name" value="HTH-TYPE TRANSCRIPTIONAL REGULATOR BETI"/>
    <property type="match status" value="1"/>
</dbReference>
<reference evidence="6 7" key="1">
    <citation type="submission" date="2020-07" db="EMBL/GenBank/DDBJ databases">
        <title>Sequencing the genomes of 1000 actinobacteria strains.</title>
        <authorList>
            <person name="Klenk H.-P."/>
        </authorList>
    </citation>
    <scope>NUCLEOTIDE SEQUENCE [LARGE SCALE GENOMIC DNA]</scope>
    <source>
        <strain evidence="6 7">DSM 44065</strain>
    </source>
</reference>
<dbReference type="InterPro" id="IPR001647">
    <property type="entry name" value="HTH_TetR"/>
</dbReference>
<proteinExistence type="predicted"/>
<sequence>MRDTDDPSAADLIDAAIHVMAEKGYHGSSVRDITTAAGLAVGSLYTHFGSKHDLLLLILKRVMDDLVTATEDTLFRAGSDPADRLRAIVGVHVRSHAQYPFESLLGNTELRSLEPTALEPVISKRDAQQRMFDRVVLHGVETGAFTTATPVDAARFIVTACTAVATWYRPTGRLGVEDVVSRYQQIALDTVGYRGETT</sequence>
<comment type="caution">
    <text evidence="6">The sequence shown here is derived from an EMBL/GenBank/DDBJ whole genome shotgun (WGS) entry which is preliminary data.</text>
</comment>
<evidence type="ECO:0000256" key="1">
    <source>
        <dbReference type="ARBA" id="ARBA00023015"/>
    </source>
</evidence>
<protein>
    <submittedName>
        <fullName evidence="6">AcrR family transcriptional regulator</fullName>
    </submittedName>
</protein>
<dbReference type="GO" id="GO:0003700">
    <property type="term" value="F:DNA-binding transcription factor activity"/>
    <property type="evidence" value="ECO:0007669"/>
    <property type="project" value="TreeGrafter"/>
</dbReference>
<feature type="domain" description="HTH tetR-type" evidence="5">
    <location>
        <begin position="6"/>
        <end position="66"/>
    </location>
</feature>
<evidence type="ECO:0000256" key="2">
    <source>
        <dbReference type="ARBA" id="ARBA00023125"/>
    </source>
</evidence>
<keyword evidence="1" id="KW-0805">Transcription regulation</keyword>
<evidence type="ECO:0000256" key="4">
    <source>
        <dbReference type="PROSITE-ProRule" id="PRU00335"/>
    </source>
</evidence>
<gene>
    <name evidence="6" type="ORF">HNR68_002578</name>
</gene>
<dbReference type="PRINTS" id="PR00455">
    <property type="entry name" value="HTHTETR"/>
</dbReference>
<organism evidence="6 7">
    <name type="scientific">Saccharopolyspora hordei</name>
    <dbReference type="NCBI Taxonomy" id="1838"/>
    <lineage>
        <taxon>Bacteria</taxon>
        <taxon>Bacillati</taxon>
        <taxon>Actinomycetota</taxon>
        <taxon>Actinomycetes</taxon>
        <taxon>Pseudonocardiales</taxon>
        <taxon>Pseudonocardiaceae</taxon>
        <taxon>Saccharopolyspora</taxon>
    </lineage>
</organism>